<organism evidence="1">
    <name type="scientific">marine sediment metagenome</name>
    <dbReference type="NCBI Taxonomy" id="412755"/>
    <lineage>
        <taxon>unclassified sequences</taxon>
        <taxon>metagenomes</taxon>
        <taxon>ecological metagenomes</taxon>
    </lineage>
</organism>
<accession>X0XGG2</accession>
<feature type="non-terminal residue" evidence="1">
    <location>
        <position position="1"/>
    </location>
</feature>
<sequence length="151" mass="17566">AQMTFLDLVESNLQLLERICELLGVDNVAFQYLEGLDSIAHLPDDFDAIYCQGSLINAPFEVIHDEAQELLKHLPIGGRWIELAYPEQRWQREGRLPFDEWGDKTDGGAPWVEWYDLPKLQQRLAPAEFDVILSFNFHNDDFNWFDLVRTA</sequence>
<dbReference type="SUPFAM" id="SSF53335">
    <property type="entry name" value="S-adenosyl-L-methionine-dependent methyltransferases"/>
    <property type="match status" value="1"/>
</dbReference>
<dbReference type="Gene3D" id="3.40.50.150">
    <property type="entry name" value="Vaccinia Virus protein VP39"/>
    <property type="match status" value="1"/>
</dbReference>
<reference evidence="1" key="1">
    <citation type="journal article" date="2014" name="Front. Microbiol.">
        <title>High frequency of phylogenetically diverse reductive dehalogenase-homologous genes in deep subseafloor sedimentary metagenomes.</title>
        <authorList>
            <person name="Kawai M."/>
            <person name="Futagami T."/>
            <person name="Toyoda A."/>
            <person name="Takaki Y."/>
            <person name="Nishi S."/>
            <person name="Hori S."/>
            <person name="Arai W."/>
            <person name="Tsubouchi T."/>
            <person name="Morono Y."/>
            <person name="Uchiyama I."/>
            <person name="Ito T."/>
            <person name="Fujiyama A."/>
            <person name="Inagaki F."/>
            <person name="Takami H."/>
        </authorList>
    </citation>
    <scope>NUCLEOTIDE SEQUENCE</scope>
    <source>
        <strain evidence="1">Expedition CK06-06</strain>
    </source>
</reference>
<protein>
    <recommendedName>
        <fullName evidence="2">Methyltransferase domain-containing protein</fullName>
    </recommendedName>
</protein>
<comment type="caution">
    <text evidence="1">The sequence shown here is derived from an EMBL/GenBank/DDBJ whole genome shotgun (WGS) entry which is preliminary data.</text>
</comment>
<dbReference type="InterPro" id="IPR029063">
    <property type="entry name" value="SAM-dependent_MTases_sf"/>
</dbReference>
<gene>
    <name evidence="1" type="ORF">S01H1_65104</name>
</gene>
<dbReference type="EMBL" id="BARS01042958">
    <property type="protein sequence ID" value="GAG34472.1"/>
    <property type="molecule type" value="Genomic_DNA"/>
</dbReference>
<evidence type="ECO:0008006" key="2">
    <source>
        <dbReference type="Google" id="ProtNLM"/>
    </source>
</evidence>
<proteinExistence type="predicted"/>
<dbReference type="AlphaFoldDB" id="X0XGG2"/>
<name>X0XGG2_9ZZZZ</name>
<evidence type="ECO:0000313" key="1">
    <source>
        <dbReference type="EMBL" id="GAG34472.1"/>
    </source>
</evidence>